<evidence type="ECO:0000313" key="12">
    <source>
        <dbReference type="EMBL" id="GAA1836206.1"/>
    </source>
</evidence>
<evidence type="ECO:0000256" key="5">
    <source>
        <dbReference type="ARBA" id="ARBA00022692"/>
    </source>
</evidence>
<evidence type="ECO:0000313" key="13">
    <source>
        <dbReference type="Proteomes" id="UP001501746"/>
    </source>
</evidence>
<keyword evidence="4" id="KW-0997">Cell inner membrane</keyword>
<keyword evidence="7 10" id="KW-0472">Membrane</keyword>
<gene>
    <name evidence="12" type="ORF">GCM10009750_21260</name>
</gene>
<accession>A0ABP4Z753</accession>
<feature type="transmembrane region" description="Helical" evidence="10">
    <location>
        <begin position="94"/>
        <end position="121"/>
    </location>
</feature>
<feature type="compositionally biased region" description="Basic and acidic residues" evidence="9">
    <location>
        <begin position="20"/>
        <end position="29"/>
    </location>
</feature>
<dbReference type="PANTHER" id="PTHR35011:SF2">
    <property type="entry name" value="2,3-DIKETO-L-GULONATE TRAP TRANSPORTER SMALL PERMEASE PROTEIN YIAM"/>
    <property type="match status" value="1"/>
</dbReference>
<feature type="transmembrane region" description="Helical" evidence="10">
    <location>
        <begin position="142"/>
        <end position="164"/>
    </location>
</feature>
<proteinExistence type="inferred from homology"/>
<feature type="region of interest" description="Disordered" evidence="9">
    <location>
        <begin position="1"/>
        <end position="32"/>
    </location>
</feature>
<evidence type="ECO:0000256" key="1">
    <source>
        <dbReference type="ARBA" id="ARBA00004429"/>
    </source>
</evidence>
<keyword evidence="2" id="KW-0813">Transport</keyword>
<feature type="transmembrane region" description="Helical" evidence="10">
    <location>
        <begin position="184"/>
        <end position="202"/>
    </location>
</feature>
<keyword evidence="5 10" id="KW-0812">Transmembrane</keyword>
<evidence type="ECO:0000256" key="9">
    <source>
        <dbReference type="SAM" id="MobiDB-lite"/>
    </source>
</evidence>
<comment type="caution">
    <text evidence="12">The sequence shown here is derived from an EMBL/GenBank/DDBJ whole genome shotgun (WGS) entry which is preliminary data.</text>
</comment>
<dbReference type="RefSeq" id="WP_157428727.1">
    <property type="nucleotide sequence ID" value="NZ_BAAANK010000005.1"/>
</dbReference>
<organism evidence="12 13">
    <name type="scientific">Agromyces salentinus</name>
    <dbReference type="NCBI Taxonomy" id="269421"/>
    <lineage>
        <taxon>Bacteria</taxon>
        <taxon>Bacillati</taxon>
        <taxon>Actinomycetota</taxon>
        <taxon>Actinomycetes</taxon>
        <taxon>Micrococcales</taxon>
        <taxon>Microbacteriaceae</taxon>
        <taxon>Agromyces</taxon>
    </lineage>
</organism>
<comment type="subcellular location">
    <subcellularLocation>
        <location evidence="1">Cell inner membrane</location>
        <topology evidence="1">Multi-pass membrane protein</topology>
    </subcellularLocation>
</comment>
<evidence type="ECO:0000256" key="2">
    <source>
        <dbReference type="ARBA" id="ARBA00022448"/>
    </source>
</evidence>
<evidence type="ECO:0000256" key="4">
    <source>
        <dbReference type="ARBA" id="ARBA00022519"/>
    </source>
</evidence>
<keyword evidence="3" id="KW-1003">Cell membrane</keyword>
<dbReference type="EMBL" id="BAAANK010000005">
    <property type="protein sequence ID" value="GAA1836206.1"/>
    <property type="molecule type" value="Genomic_DNA"/>
</dbReference>
<name>A0ABP4Z753_9MICO</name>
<evidence type="ECO:0000256" key="10">
    <source>
        <dbReference type="SAM" id="Phobius"/>
    </source>
</evidence>
<sequence>MTDEGRGPEPGQDGPEDAGEPERAPRKATEAALGESIFPHTDTFYSGPELNRGVPADPAFIRVLSRIEIALGVALFALIVFGTMYQVLGRYFPSVGWVGAGEVALMSMIAMTFITTGYLVGRNGHIVLEIFDEMLAGTRLFVALRVISAVIMVATSLALAYEAFVKIETEWGRLSAAMHLPVGVLYLFALVGFLSAAIHSGFKIPYANRPERKLDIGEMEG</sequence>
<keyword evidence="13" id="KW-1185">Reference proteome</keyword>
<dbReference type="Proteomes" id="UP001501746">
    <property type="component" value="Unassembled WGS sequence"/>
</dbReference>
<evidence type="ECO:0000259" key="11">
    <source>
        <dbReference type="Pfam" id="PF04290"/>
    </source>
</evidence>
<comment type="similarity">
    <text evidence="8">Belongs to the TRAP transporter small permease family.</text>
</comment>
<evidence type="ECO:0000256" key="7">
    <source>
        <dbReference type="ARBA" id="ARBA00023136"/>
    </source>
</evidence>
<keyword evidence="6 10" id="KW-1133">Transmembrane helix</keyword>
<evidence type="ECO:0000256" key="8">
    <source>
        <dbReference type="ARBA" id="ARBA00038436"/>
    </source>
</evidence>
<dbReference type="PANTHER" id="PTHR35011">
    <property type="entry name" value="2,3-DIKETO-L-GULONATE TRAP TRANSPORTER SMALL PERMEASE PROTEIN YIAM"/>
    <property type="match status" value="1"/>
</dbReference>
<dbReference type="Pfam" id="PF04290">
    <property type="entry name" value="DctQ"/>
    <property type="match status" value="1"/>
</dbReference>
<feature type="domain" description="Tripartite ATP-independent periplasmic transporters DctQ component" evidence="11">
    <location>
        <begin position="80"/>
        <end position="200"/>
    </location>
</feature>
<dbReference type="InterPro" id="IPR055348">
    <property type="entry name" value="DctQ"/>
</dbReference>
<evidence type="ECO:0000256" key="6">
    <source>
        <dbReference type="ARBA" id="ARBA00022989"/>
    </source>
</evidence>
<dbReference type="InterPro" id="IPR007387">
    <property type="entry name" value="TRAP_DctQ"/>
</dbReference>
<protein>
    <recommendedName>
        <fullName evidence="11">Tripartite ATP-independent periplasmic transporters DctQ component domain-containing protein</fullName>
    </recommendedName>
</protein>
<evidence type="ECO:0000256" key="3">
    <source>
        <dbReference type="ARBA" id="ARBA00022475"/>
    </source>
</evidence>
<reference evidence="13" key="1">
    <citation type="journal article" date="2019" name="Int. J. Syst. Evol. Microbiol.">
        <title>The Global Catalogue of Microorganisms (GCM) 10K type strain sequencing project: providing services to taxonomists for standard genome sequencing and annotation.</title>
        <authorList>
            <consortium name="The Broad Institute Genomics Platform"/>
            <consortium name="The Broad Institute Genome Sequencing Center for Infectious Disease"/>
            <person name="Wu L."/>
            <person name="Ma J."/>
        </authorList>
    </citation>
    <scope>NUCLEOTIDE SEQUENCE [LARGE SCALE GENOMIC DNA]</scope>
    <source>
        <strain evidence="13">JCM 14323</strain>
    </source>
</reference>
<feature type="transmembrane region" description="Helical" evidence="10">
    <location>
        <begin position="69"/>
        <end position="88"/>
    </location>
</feature>